<dbReference type="KEGG" id="ise:JBKA6_1238"/>
<proteinExistence type="predicted"/>
<sequence>MVVISIVSLINFNYTGSDRFIVSIDRHDQSCSSINSEIESDINKKYEFFKKGDIDIIKLEKYLKDEYPAIENVSVYRKVKDDVYIDIKNATPTMRVFERDSSYYVDKSGKKMSLYSNCVKAVPVIFGSVNKSNIDEVNKLIAVIKNDSVLKYYINSIRINEKGVFTLYPCVGKYVIRLGHLNDLDEKFFKLNTLYRYLLKDLEENKYISIDLRFDHQVVCTKRI</sequence>
<evidence type="ECO:0000313" key="1">
    <source>
        <dbReference type="EMBL" id="BAV95251.1"/>
    </source>
</evidence>
<accession>A0A1J1EBE1</accession>
<dbReference type="Proteomes" id="UP000243197">
    <property type="component" value="Chromosome"/>
</dbReference>
<name>A0A1J1EBE1_9FLAO</name>
<keyword evidence="2" id="KW-1185">Reference proteome</keyword>
<dbReference type="AlphaFoldDB" id="A0A1J1EBE1"/>
<dbReference type="EMBL" id="AP014564">
    <property type="protein sequence ID" value="BAV95251.1"/>
    <property type="molecule type" value="Genomic_DNA"/>
</dbReference>
<keyword evidence="1" id="KW-0131">Cell cycle</keyword>
<dbReference type="GO" id="GO:0051301">
    <property type="term" value="P:cell division"/>
    <property type="evidence" value="ECO:0007669"/>
    <property type="project" value="UniProtKB-KW"/>
</dbReference>
<protein>
    <submittedName>
        <fullName evidence="1">Cell division protein FtsQ</fullName>
    </submittedName>
</protein>
<evidence type="ECO:0000313" key="2">
    <source>
        <dbReference type="Proteomes" id="UP000243197"/>
    </source>
</evidence>
<gene>
    <name evidence="1" type="ORF">JBKA6_1238</name>
</gene>
<reference evidence="1 2" key="1">
    <citation type="submission" date="2014-03" db="EMBL/GenBank/DDBJ databases">
        <title>complete genome sequence of Flavobacteriaceae bacterium JBKA-6.</title>
        <authorList>
            <person name="Takano T."/>
            <person name="Nakamura Y."/>
            <person name="Takuma S."/>
            <person name="Yasuike M."/>
            <person name="Matsuyama T."/>
            <person name="Sakai T."/>
            <person name="Fujiwara A."/>
            <person name="Kimoto K."/>
            <person name="Fukuda Y."/>
            <person name="Kondo H."/>
            <person name="Hirono I."/>
            <person name="Nakayasu C."/>
        </authorList>
    </citation>
    <scope>NUCLEOTIDE SEQUENCE [LARGE SCALE GENOMIC DNA]</scope>
    <source>
        <strain evidence="1 2">JBKA-6</strain>
    </source>
</reference>
<keyword evidence="1" id="KW-0132">Cell division</keyword>
<organism evidence="1 2">
    <name type="scientific">Ichthyobacterium seriolicida</name>
    <dbReference type="NCBI Taxonomy" id="242600"/>
    <lineage>
        <taxon>Bacteria</taxon>
        <taxon>Pseudomonadati</taxon>
        <taxon>Bacteroidota</taxon>
        <taxon>Flavobacteriia</taxon>
        <taxon>Flavobacteriales</taxon>
        <taxon>Ichthyobacteriaceae</taxon>
        <taxon>Ichthyobacterium</taxon>
    </lineage>
</organism>